<name>A0ABU6RAD5_9FABA</name>
<evidence type="ECO:0000313" key="2">
    <source>
        <dbReference type="Proteomes" id="UP001341840"/>
    </source>
</evidence>
<comment type="caution">
    <text evidence="1">The sequence shown here is derived from an EMBL/GenBank/DDBJ whole genome shotgun (WGS) entry which is preliminary data.</text>
</comment>
<proteinExistence type="predicted"/>
<dbReference type="EMBL" id="JASCZI010030301">
    <property type="protein sequence ID" value="MED6120925.1"/>
    <property type="molecule type" value="Genomic_DNA"/>
</dbReference>
<accession>A0ABU6RAD5</accession>
<dbReference type="Proteomes" id="UP001341840">
    <property type="component" value="Unassembled WGS sequence"/>
</dbReference>
<protein>
    <submittedName>
        <fullName evidence="1">Uncharacterized protein</fullName>
    </submittedName>
</protein>
<organism evidence="1 2">
    <name type="scientific">Stylosanthes scabra</name>
    <dbReference type="NCBI Taxonomy" id="79078"/>
    <lineage>
        <taxon>Eukaryota</taxon>
        <taxon>Viridiplantae</taxon>
        <taxon>Streptophyta</taxon>
        <taxon>Embryophyta</taxon>
        <taxon>Tracheophyta</taxon>
        <taxon>Spermatophyta</taxon>
        <taxon>Magnoliopsida</taxon>
        <taxon>eudicotyledons</taxon>
        <taxon>Gunneridae</taxon>
        <taxon>Pentapetalae</taxon>
        <taxon>rosids</taxon>
        <taxon>fabids</taxon>
        <taxon>Fabales</taxon>
        <taxon>Fabaceae</taxon>
        <taxon>Papilionoideae</taxon>
        <taxon>50 kb inversion clade</taxon>
        <taxon>dalbergioids sensu lato</taxon>
        <taxon>Dalbergieae</taxon>
        <taxon>Pterocarpus clade</taxon>
        <taxon>Stylosanthes</taxon>
    </lineage>
</organism>
<keyword evidence="2" id="KW-1185">Reference proteome</keyword>
<reference evidence="1 2" key="1">
    <citation type="journal article" date="2023" name="Plants (Basel)">
        <title>Bridging the Gap: Combining Genomics and Transcriptomics Approaches to Understand Stylosanthes scabra, an Orphan Legume from the Brazilian Caatinga.</title>
        <authorList>
            <person name="Ferreira-Neto J.R.C."/>
            <person name="da Silva M.D."/>
            <person name="Binneck E."/>
            <person name="de Melo N.F."/>
            <person name="da Silva R.H."/>
            <person name="de Melo A.L.T.M."/>
            <person name="Pandolfi V."/>
            <person name="Bustamante F.O."/>
            <person name="Brasileiro-Vidal A.C."/>
            <person name="Benko-Iseppon A.M."/>
        </authorList>
    </citation>
    <scope>NUCLEOTIDE SEQUENCE [LARGE SCALE GENOMIC DNA]</scope>
    <source>
        <tissue evidence="1">Leaves</tissue>
    </source>
</reference>
<evidence type="ECO:0000313" key="1">
    <source>
        <dbReference type="EMBL" id="MED6120925.1"/>
    </source>
</evidence>
<gene>
    <name evidence="1" type="ORF">PIB30_025406</name>
</gene>
<sequence length="138" mass="15587">MLGNAIKDIGNAMKGVRNAGGRFPRRGLAQNKLQVSSMLGRSKRPLGRWQHFLKSSESILGRGESIRILTEREITSLNRFEVRTWSFVLIPYNFSGRNRYLDWVRSRISSPWLGAYLKGPSRVVSLVVMSYDVAEGTG</sequence>